<dbReference type="RefSeq" id="WP_407338286.1">
    <property type="nucleotide sequence ID" value="NZ_CP136862.1"/>
</dbReference>
<organism evidence="1 2">
    <name type="scientific">Methylocapsa polymorpha</name>
    <dbReference type="NCBI Taxonomy" id="3080828"/>
    <lineage>
        <taxon>Bacteria</taxon>
        <taxon>Pseudomonadati</taxon>
        <taxon>Pseudomonadota</taxon>
        <taxon>Alphaproteobacteria</taxon>
        <taxon>Hyphomicrobiales</taxon>
        <taxon>Beijerinckiaceae</taxon>
        <taxon>Methylocapsa</taxon>
    </lineage>
</organism>
<sequence>MLKPNMLTQLKMGEAGRGFGAPTSAGCGPVECAGTDAGAQSTALYIAQMTGELARLAHFGRLGLLTHLLEMARLEAEICCLPERTPQLPSNG</sequence>
<dbReference type="EMBL" id="CP136862">
    <property type="protein sequence ID" value="WOJ88849.1"/>
    <property type="molecule type" value="Genomic_DNA"/>
</dbReference>
<reference evidence="1 2" key="1">
    <citation type="submission" date="2023-10" db="EMBL/GenBank/DDBJ databases">
        <title>Novel methanotroph of the genus Methylocapsa from a subarctic wetland.</title>
        <authorList>
            <person name="Belova S.E."/>
            <person name="Oshkin I.Y."/>
            <person name="Miroshnikov K."/>
            <person name="Dedysh S.N."/>
        </authorList>
    </citation>
    <scope>NUCLEOTIDE SEQUENCE [LARGE SCALE GENOMIC DNA]</scope>
    <source>
        <strain evidence="1 2">RX1</strain>
    </source>
</reference>
<gene>
    <name evidence="1" type="ORF">RZS28_13670</name>
</gene>
<proteinExistence type="predicted"/>
<name>A0ABZ0HR03_9HYPH</name>
<dbReference type="Proteomes" id="UP001626536">
    <property type="component" value="Chromosome"/>
</dbReference>
<evidence type="ECO:0000313" key="1">
    <source>
        <dbReference type="EMBL" id="WOJ88849.1"/>
    </source>
</evidence>
<protein>
    <submittedName>
        <fullName evidence="1">Uncharacterized protein</fullName>
    </submittedName>
</protein>
<accession>A0ABZ0HR03</accession>
<keyword evidence="2" id="KW-1185">Reference proteome</keyword>
<evidence type="ECO:0000313" key="2">
    <source>
        <dbReference type="Proteomes" id="UP001626536"/>
    </source>
</evidence>